<proteinExistence type="predicted"/>
<feature type="chain" id="PRO_5025336797" description="Pullulan synthetase" evidence="1">
    <location>
        <begin position="20"/>
        <end position="172"/>
    </location>
</feature>
<evidence type="ECO:0008006" key="4">
    <source>
        <dbReference type="Google" id="ProtNLM"/>
    </source>
</evidence>
<dbReference type="EMBL" id="MU001963">
    <property type="protein sequence ID" value="KAF2792585.1"/>
    <property type="molecule type" value="Genomic_DNA"/>
</dbReference>
<feature type="signal peptide" evidence="1">
    <location>
        <begin position="1"/>
        <end position="19"/>
    </location>
</feature>
<dbReference type="OrthoDB" id="5317242at2759"/>
<accession>A0A6A6X9H0</accession>
<evidence type="ECO:0000313" key="3">
    <source>
        <dbReference type="Proteomes" id="UP000799757"/>
    </source>
</evidence>
<keyword evidence="3" id="KW-1185">Reference proteome</keyword>
<evidence type="ECO:0000256" key="1">
    <source>
        <dbReference type="SAM" id="SignalP"/>
    </source>
</evidence>
<sequence>MRFSALNLLALLSASLSTAAPTELTNFLLVTTDQPEPNYNSSNLKAVSATSLFDPYYQPALLLRLIGPGYGSLPNFTLASGTLHTVASGPHGIGVYEYNSTTVVAGQELQFLAAGQPDGNLALSEGYLLSVGGETDGWAICEGQLSAMTLWWKGAASNCTRTWVHAVTKAPY</sequence>
<name>A0A6A6X9H0_9PLEO</name>
<organism evidence="2 3">
    <name type="scientific">Melanomma pulvis-pyrius CBS 109.77</name>
    <dbReference type="NCBI Taxonomy" id="1314802"/>
    <lineage>
        <taxon>Eukaryota</taxon>
        <taxon>Fungi</taxon>
        <taxon>Dikarya</taxon>
        <taxon>Ascomycota</taxon>
        <taxon>Pezizomycotina</taxon>
        <taxon>Dothideomycetes</taxon>
        <taxon>Pleosporomycetidae</taxon>
        <taxon>Pleosporales</taxon>
        <taxon>Melanommataceae</taxon>
        <taxon>Melanomma</taxon>
    </lineage>
</organism>
<keyword evidence="1" id="KW-0732">Signal</keyword>
<dbReference type="AlphaFoldDB" id="A0A6A6X9H0"/>
<dbReference type="Proteomes" id="UP000799757">
    <property type="component" value="Unassembled WGS sequence"/>
</dbReference>
<gene>
    <name evidence="2" type="ORF">K505DRAFT_307404</name>
</gene>
<protein>
    <recommendedName>
        <fullName evidence="4">Pullulan synthetase</fullName>
    </recommendedName>
</protein>
<reference evidence="2" key="1">
    <citation type="journal article" date="2020" name="Stud. Mycol.">
        <title>101 Dothideomycetes genomes: a test case for predicting lifestyles and emergence of pathogens.</title>
        <authorList>
            <person name="Haridas S."/>
            <person name="Albert R."/>
            <person name="Binder M."/>
            <person name="Bloem J."/>
            <person name="Labutti K."/>
            <person name="Salamov A."/>
            <person name="Andreopoulos B."/>
            <person name="Baker S."/>
            <person name="Barry K."/>
            <person name="Bills G."/>
            <person name="Bluhm B."/>
            <person name="Cannon C."/>
            <person name="Castanera R."/>
            <person name="Culley D."/>
            <person name="Daum C."/>
            <person name="Ezra D."/>
            <person name="Gonzalez J."/>
            <person name="Henrissat B."/>
            <person name="Kuo A."/>
            <person name="Liang C."/>
            <person name="Lipzen A."/>
            <person name="Lutzoni F."/>
            <person name="Magnuson J."/>
            <person name="Mondo S."/>
            <person name="Nolan M."/>
            <person name="Ohm R."/>
            <person name="Pangilinan J."/>
            <person name="Park H.-J."/>
            <person name="Ramirez L."/>
            <person name="Alfaro M."/>
            <person name="Sun H."/>
            <person name="Tritt A."/>
            <person name="Yoshinaga Y."/>
            <person name="Zwiers L.-H."/>
            <person name="Turgeon B."/>
            <person name="Goodwin S."/>
            <person name="Spatafora J."/>
            <person name="Crous P."/>
            <person name="Grigoriev I."/>
        </authorList>
    </citation>
    <scope>NUCLEOTIDE SEQUENCE</scope>
    <source>
        <strain evidence="2">CBS 109.77</strain>
    </source>
</reference>
<evidence type="ECO:0000313" key="2">
    <source>
        <dbReference type="EMBL" id="KAF2792585.1"/>
    </source>
</evidence>